<comment type="caution">
    <text evidence="11">The sequence shown here is derived from an EMBL/GenBank/DDBJ whole genome shotgun (WGS) entry which is preliminary data.</text>
</comment>
<evidence type="ECO:0000256" key="7">
    <source>
        <dbReference type="ARBA" id="ARBA00023136"/>
    </source>
</evidence>
<dbReference type="Pfam" id="PF00230">
    <property type="entry name" value="MIP"/>
    <property type="match status" value="1"/>
</dbReference>
<dbReference type="Proteomes" id="UP001215151">
    <property type="component" value="Unassembled WGS sequence"/>
</dbReference>
<name>A0AAD7XCY8_9APHY</name>
<accession>A0AAD7XCY8</accession>
<dbReference type="InterPro" id="IPR023271">
    <property type="entry name" value="Aquaporin-like"/>
</dbReference>
<feature type="transmembrane region" description="Helical" evidence="10">
    <location>
        <begin position="128"/>
        <end position="150"/>
    </location>
</feature>
<sequence length="345" mass="36898">MSPAALTTMTVTEQEREHIAVYEVVPRPAVFSLWERRRNRQLHWLVECIAEATGAFLYTFAGAGATAAYVLGNILQIPGLGSVLQIGIAYAVGIALAMAVCLSTSHGQFNPGITIHAMVFHGLPPLKAFRYIIAQIFGAYIACLLVYIQYKQLIHAAVDALKAKGVYDTTMFTPSGPGGIFGLYVNPGSNLGYVLVNEFVCDFVLGLVIFACTEPGNNLSTPTTMPWLISLAYGVVVWGYAPIGLAANSARDLGGRFAALTLFGRAASGGNYAALASLTNIPATLLAGVFYELVFNDSTRTINPDWQRVVSARHAELERKGRSASARASSLHSSGSSDEKIDDKA</sequence>
<dbReference type="EMBL" id="JAPEVG010000087">
    <property type="protein sequence ID" value="KAJ8486991.1"/>
    <property type="molecule type" value="Genomic_DNA"/>
</dbReference>
<dbReference type="PRINTS" id="PR00783">
    <property type="entry name" value="MINTRINSICP"/>
</dbReference>
<feature type="transmembrane region" description="Helical" evidence="10">
    <location>
        <begin position="44"/>
        <end position="71"/>
    </location>
</feature>
<reference evidence="11" key="1">
    <citation type="submission" date="2022-11" db="EMBL/GenBank/DDBJ databases">
        <title>Genome Sequence of Cubamyces cubensis.</title>
        <authorList>
            <person name="Buettner E."/>
        </authorList>
    </citation>
    <scope>NUCLEOTIDE SEQUENCE</scope>
    <source>
        <strain evidence="11">MPL-01</strain>
    </source>
</reference>
<dbReference type="SUPFAM" id="SSF81338">
    <property type="entry name" value="Aquaporin-like"/>
    <property type="match status" value="1"/>
</dbReference>
<evidence type="ECO:0008006" key="13">
    <source>
        <dbReference type="Google" id="ProtNLM"/>
    </source>
</evidence>
<dbReference type="InterPro" id="IPR000425">
    <property type="entry name" value="MIP"/>
</dbReference>
<keyword evidence="6 10" id="KW-1133">Transmembrane helix</keyword>
<keyword evidence="4 8" id="KW-0812">Transmembrane</keyword>
<evidence type="ECO:0000256" key="3">
    <source>
        <dbReference type="ARBA" id="ARBA00022448"/>
    </source>
</evidence>
<organism evidence="11 12">
    <name type="scientific">Trametes cubensis</name>
    <dbReference type="NCBI Taxonomy" id="1111947"/>
    <lineage>
        <taxon>Eukaryota</taxon>
        <taxon>Fungi</taxon>
        <taxon>Dikarya</taxon>
        <taxon>Basidiomycota</taxon>
        <taxon>Agaricomycotina</taxon>
        <taxon>Agaricomycetes</taxon>
        <taxon>Polyporales</taxon>
        <taxon>Polyporaceae</taxon>
        <taxon>Trametes</taxon>
    </lineage>
</organism>
<evidence type="ECO:0000256" key="4">
    <source>
        <dbReference type="ARBA" id="ARBA00022692"/>
    </source>
</evidence>
<keyword evidence="5" id="KW-0677">Repeat</keyword>
<evidence type="ECO:0000313" key="12">
    <source>
        <dbReference type="Proteomes" id="UP001215151"/>
    </source>
</evidence>
<comment type="subcellular location">
    <subcellularLocation>
        <location evidence="1">Membrane</location>
        <topology evidence="1">Multi-pass membrane protein</topology>
    </subcellularLocation>
</comment>
<feature type="transmembrane region" description="Helical" evidence="10">
    <location>
        <begin position="225"/>
        <end position="247"/>
    </location>
</feature>
<evidence type="ECO:0000256" key="2">
    <source>
        <dbReference type="ARBA" id="ARBA00006175"/>
    </source>
</evidence>
<evidence type="ECO:0000256" key="10">
    <source>
        <dbReference type="SAM" id="Phobius"/>
    </source>
</evidence>
<keyword evidence="7 10" id="KW-0472">Membrane</keyword>
<evidence type="ECO:0000256" key="8">
    <source>
        <dbReference type="RuleBase" id="RU000477"/>
    </source>
</evidence>
<evidence type="ECO:0000313" key="11">
    <source>
        <dbReference type="EMBL" id="KAJ8486991.1"/>
    </source>
</evidence>
<dbReference type="PANTHER" id="PTHR43829:SF14">
    <property type="entry name" value="AQUAPORIN 3"/>
    <property type="match status" value="1"/>
</dbReference>
<feature type="transmembrane region" description="Helical" evidence="10">
    <location>
        <begin position="191"/>
        <end position="213"/>
    </location>
</feature>
<dbReference type="GO" id="GO:0015250">
    <property type="term" value="F:water channel activity"/>
    <property type="evidence" value="ECO:0007669"/>
    <property type="project" value="TreeGrafter"/>
</dbReference>
<evidence type="ECO:0000256" key="5">
    <source>
        <dbReference type="ARBA" id="ARBA00022737"/>
    </source>
</evidence>
<gene>
    <name evidence="11" type="ORF">ONZ51_g4474</name>
</gene>
<evidence type="ECO:0000256" key="9">
    <source>
        <dbReference type="SAM" id="MobiDB-lite"/>
    </source>
</evidence>
<proteinExistence type="inferred from homology"/>
<dbReference type="PANTHER" id="PTHR43829">
    <property type="entry name" value="AQUAPORIN OR AQUAGLYCEROPORIN RELATED"/>
    <property type="match status" value="1"/>
</dbReference>
<feature type="region of interest" description="Disordered" evidence="9">
    <location>
        <begin position="318"/>
        <end position="345"/>
    </location>
</feature>
<keyword evidence="3 8" id="KW-0813">Transport</keyword>
<evidence type="ECO:0000256" key="1">
    <source>
        <dbReference type="ARBA" id="ARBA00004141"/>
    </source>
</evidence>
<feature type="transmembrane region" description="Helical" evidence="10">
    <location>
        <begin position="272"/>
        <end position="294"/>
    </location>
</feature>
<comment type="similarity">
    <text evidence="2 8">Belongs to the MIP/aquaporin (TC 1.A.8) family.</text>
</comment>
<dbReference type="AlphaFoldDB" id="A0AAD7XCY8"/>
<dbReference type="Gene3D" id="1.20.1080.10">
    <property type="entry name" value="Glycerol uptake facilitator protein"/>
    <property type="match status" value="1"/>
</dbReference>
<dbReference type="GO" id="GO:0005886">
    <property type="term" value="C:plasma membrane"/>
    <property type="evidence" value="ECO:0007669"/>
    <property type="project" value="TreeGrafter"/>
</dbReference>
<keyword evidence="12" id="KW-1185">Reference proteome</keyword>
<dbReference type="InterPro" id="IPR050363">
    <property type="entry name" value="MIP/Aquaporin"/>
</dbReference>
<dbReference type="GO" id="GO:0015254">
    <property type="term" value="F:glycerol channel activity"/>
    <property type="evidence" value="ECO:0007669"/>
    <property type="project" value="TreeGrafter"/>
</dbReference>
<feature type="compositionally biased region" description="Low complexity" evidence="9">
    <location>
        <begin position="323"/>
        <end position="336"/>
    </location>
</feature>
<evidence type="ECO:0000256" key="6">
    <source>
        <dbReference type="ARBA" id="ARBA00022989"/>
    </source>
</evidence>
<protein>
    <recommendedName>
        <fullName evidence="13">Aquaporin-like protein</fullName>
    </recommendedName>
</protein>
<feature type="transmembrane region" description="Helical" evidence="10">
    <location>
        <begin position="83"/>
        <end position="107"/>
    </location>
</feature>